<feature type="transmembrane region" description="Helical" evidence="6">
    <location>
        <begin position="98"/>
        <end position="120"/>
    </location>
</feature>
<dbReference type="SUPFAM" id="SSF103473">
    <property type="entry name" value="MFS general substrate transporter"/>
    <property type="match status" value="1"/>
</dbReference>
<evidence type="ECO:0000256" key="2">
    <source>
        <dbReference type="ARBA" id="ARBA00022475"/>
    </source>
</evidence>
<keyword evidence="10" id="KW-1185">Reference proteome</keyword>
<evidence type="ECO:0000256" key="7">
    <source>
        <dbReference type="SAM" id="SignalP"/>
    </source>
</evidence>
<dbReference type="OrthoDB" id="9814303at2"/>
<dbReference type="EMBL" id="CP022356">
    <property type="protein sequence ID" value="ASK79526.1"/>
    <property type="molecule type" value="Genomic_DNA"/>
</dbReference>
<dbReference type="GO" id="GO:0005886">
    <property type="term" value="C:plasma membrane"/>
    <property type="evidence" value="ECO:0007669"/>
    <property type="project" value="UniProtKB-SubCell"/>
</dbReference>
<reference evidence="9 10" key="1">
    <citation type="journal article" date="2016" name="Int. J. Syst. Evol. Microbiol.">
        <title>Paraphotobacterium marinum gen. nov., sp. nov., a member of the family Vibrionaceae, isolated from surface seawater.</title>
        <authorList>
            <person name="Huang Z."/>
            <person name="Dong C."/>
            <person name="Shao Z."/>
        </authorList>
    </citation>
    <scope>NUCLEOTIDE SEQUENCE [LARGE SCALE GENOMIC DNA]</scope>
    <source>
        <strain evidence="9 10">NSCS20N07D</strain>
    </source>
</reference>
<dbReference type="RefSeq" id="WP_089074434.1">
    <property type="nucleotide sequence ID" value="NZ_CBCSAM010000008.1"/>
</dbReference>
<dbReference type="Pfam" id="PF07690">
    <property type="entry name" value="MFS_1"/>
    <property type="match status" value="1"/>
</dbReference>
<dbReference type="InterPro" id="IPR050189">
    <property type="entry name" value="MFS_Efflux_Transporters"/>
</dbReference>
<feature type="transmembrane region" description="Helical" evidence="6">
    <location>
        <begin position="245"/>
        <end position="265"/>
    </location>
</feature>
<feature type="domain" description="Major facilitator superfamily (MFS) profile" evidence="8">
    <location>
        <begin position="1"/>
        <end position="390"/>
    </location>
</feature>
<evidence type="ECO:0000256" key="6">
    <source>
        <dbReference type="SAM" id="Phobius"/>
    </source>
</evidence>
<organism evidence="9 10">
    <name type="scientific">Paraphotobacterium marinum</name>
    <dbReference type="NCBI Taxonomy" id="1755811"/>
    <lineage>
        <taxon>Bacteria</taxon>
        <taxon>Pseudomonadati</taxon>
        <taxon>Pseudomonadota</taxon>
        <taxon>Gammaproteobacteria</taxon>
        <taxon>Vibrionales</taxon>
        <taxon>Vibrionaceae</taxon>
        <taxon>Paraphotobacterium</taxon>
    </lineage>
</organism>
<dbReference type="PROSITE" id="PS50850">
    <property type="entry name" value="MFS"/>
    <property type="match status" value="1"/>
</dbReference>
<evidence type="ECO:0000313" key="10">
    <source>
        <dbReference type="Proteomes" id="UP000242175"/>
    </source>
</evidence>
<evidence type="ECO:0000256" key="1">
    <source>
        <dbReference type="ARBA" id="ARBA00004651"/>
    </source>
</evidence>
<dbReference type="KEGG" id="pmai:CF386_10740"/>
<feature type="transmembrane region" description="Helical" evidence="6">
    <location>
        <begin position="277"/>
        <end position="298"/>
    </location>
</feature>
<keyword evidence="3 6" id="KW-0812">Transmembrane</keyword>
<dbReference type="AlphaFoldDB" id="A0A220VGZ9"/>
<evidence type="ECO:0000313" key="9">
    <source>
        <dbReference type="EMBL" id="ASK79526.1"/>
    </source>
</evidence>
<feature type="signal peptide" evidence="7">
    <location>
        <begin position="1"/>
        <end position="21"/>
    </location>
</feature>
<dbReference type="PANTHER" id="PTHR43124">
    <property type="entry name" value="PURINE EFFLUX PUMP PBUE"/>
    <property type="match status" value="1"/>
</dbReference>
<feature type="transmembrane region" description="Helical" evidence="6">
    <location>
        <begin position="363"/>
        <end position="382"/>
    </location>
</feature>
<evidence type="ECO:0000256" key="3">
    <source>
        <dbReference type="ARBA" id="ARBA00022692"/>
    </source>
</evidence>
<dbReference type="InterPro" id="IPR020846">
    <property type="entry name" value="MFS_dom"/>
</dbReference>
<accession>A0A220VGZ9</accession>
<feature type="transmembrane region" description="Helical" evidence="6">
    <location>
        <begin position="338"/>
        <end position="357"/>
    </location>
</feature>
<feature type="transmembrane region" description="Helical" evidence="6">
    <location>
        <begin position="74"/>
        <end position="92"/>
    </location>
</feature>
<dbReference type="GO" id="GO:0022857">
    <property type="term" value="F:transmembrane transporter activity"/>
    <property type="evidence" value="ECO:0007669"/>
    <property type="project" value="InterPro"/>
</dbReference>
<comment type="subcellular location">
    <subcellularLocation>
        <location evidence="1">Cell membrane</location>
        <topology evidence="1">Multi-pass membrane protein</topology>
    </subcellularLocation>
</comment>
<dbReference type="Proteomes" id="UP000242175">
    <property type="component" value="Chromosome small"/>
</dbReference>
<feature type="chain" id="PRO_5013256706" evidence="7">
    <location>
        <begin position="22"/>
        <end position="398"/>
    </location>
</feature>
<keyword evidence="4 6" id="KW-1133">Transmembrane helix</keyword>
<protein>
    <submittedName>
        <fullName evidence="9">MFS transporter</fullName>
    </submittedName>
</protein>
<proteinExistence type="predicted"/>
<evidence type="ECO:0000259" key="8">
    <source>
        <dbReference type="PROSITE" id="PS50850"/>
    </source>
</evidence>
<name>A0A220VGZ9_9GAMM</name>
<feature type="transmembrane region" description="Helical" evidence="6">
    <location>
        <begin position="209"/>
        <end position="233"/>
    </location>
</feature>
<dbReference type="Gene3D" id="1.20.1720.10">
    <property type="entry name" value="Multidrug resistance protein D"/>
    <property type="match status" value="1"/>
</dbReference>
<keyword evidence="5 6" id="KW-0472">Membrane</keyword>
<feature type="transmembrane region" description="Helical" evidence="6">
    <location>
        <begin position="40"/>
        <end position="62"/>
    </location>
</feature>
<sequence>MNNLKIGLLLTYISIASLAAAAISPGLHDIKISMHLSDVMTNAIVSVFLVGYLIGQLVYGPFANRFGRLNTLRAGLLIYIIGSIICLIAGYLNLFGIIILGRFLSALGASAGLAITYTLIHESLSKEKAKQALSFSVFAFSVGISLIIFISGLITQYFSWYSIFWLLLFHGIVMFFLTWQFKETLTEQKSINIKNIFQDYSNAFKDKNLIFYAFIISLLAIFSYGYTAFSPIYCSQVLTLSPQEYGSYSFINTIGMIGGSFLSNYLMKKTSPERTIFLLLIMMIPLLFVWVLIALGYIVSTSLFFVMAMFFYLFLGAIMGPGSYLATKSLADKAIGSGVMSFINVGAATLIVSLMGLIPLSSILQFTVVFVSFFLLISLLSLRKLFSNRYEAKDIIKN</sequence>
<keyword evidence="7" id="KW-0732">Signal</keyword>
<evidence type="ECO:0000256" key="4">
    <source>
        <dbReference type="ARBA" id="ARBA00022989"/>
    </source>
</evidence>
<dbReference type="InterPro" id="IPR036259">
    <property type="entry name" value="MFS_trans_sf"/>
</dbReference>
<gene>
    <name evidence="9" type="ORF">CF386_10740</name>
</gene>
<feature type="transmembrane region" description="Helical" evidence="6">
    <location>
        <begin position="160"/>
        <end position="179"/>
    </location>
</feature>
<dbReference type="InterPro" id="IPR011701">
    <property type="entry name" value="MFS"/>
</dbReference>
<keyword evidence="2" id="KW-1003">Cell membrane</keyword>
<evidence type="ECO:0000256" key="5">
    <source>
        <dbReference type="ARBA" id="ARBA00023136"/>
    </source>
</evidence>
<dbReference type="PANTHER" id="PTHR43124:SF3">
    <property type="entry name" value="CHLORAMPHENICOL EFFLUX PUMP RV0191"/>
    <property type="match status" value="1"/>
</dbReference>
<feature type="transmembrane region" description="Helical" evidence="6">
    <location>
        <begin position="304"/>
        <end position="326"/>
    </location>
</feature>
<feature type="transmembrane region" description="Helical" evidence="6">
    <location>
        <begin position="132"/>
        <end position="154"/>
    </location>
</feature>